<gene>
    <name evidence="1" type="ORF">GGR05_001610</name>
</gene>
<dbReference type="AlphaFoldDB" id="A0A7W6BP18"/>
<dbReference type="Pfam" id="PF05045">
    <property type="entry name" value="RgpF"/>
    <property type="match status" value="1"/>
</dbReference>
<dbReference type="InterPro" id="IPR007739">
    <property type="entry name" value="RgpF"/>
</dbReference>
<evidence type="ECO:0000313" key="2">
    <source>
        <dbReference type="Proteomes" id="UP000531216"/>
    </source>
</evidence>
<protein>
    <submittedName>
        <fullName evidence="1">Lipopolysaccharide biosynthesis protein</fullName>
    </submittedName>
</protein>
<sequence>MTGVPIVFVHVHHPDVWEEMARDLAAAIQRPFGLVLTCRDAGMTLAAVDSPHVLFTRQVVVENRGRDVLPFMKALRAEGDGFDIGLKLHTKKSVHRDDGDDWRRFLTRSLLAGRDGVPAPLAAMEAVPSLGLVVPEAHLLGLRGRIVLNGRITRRMIAALGLDLTLRELEEGRFAAGSMFWFRREALSPLADPALDSLFATERGQLDGTAAHAAERLFAALTHRRDYLAAGTEALPGLLDAAERGAPRAEMDEIVEQSARDAQNPFVLPMSKFWQRHPWMLIAAHHVYTRSPQPIWRVARTLFRRFTLDR</sequence>
<dbReference type="EMBL" id="JACIDO010000003">
    <property type="protein sequence ID" value="MBB3935466.1"/>
    <property type="molecule type" value="Genomic_DNA"/>
</dbReference>
<evidence type="ECO:0000313" key="1">
    <source>
        <dbReference type="EMBL" id="MBB3935466.1"/>
    </source>
</evidence>
<accession>A0A7W6BP18</accession>
<dbReference type="Proteomes" id="UP000531216">
    <property type="component" value="Unassembled WGS sequence"/>
</dbReference>
<reference evidence="1 2" key="1">
    <citation type="submission" date="2020-08" db="EMBL/GenBank/DDBJ databases">
        <title>Genomic Encyclopedia of Type Strains, Phase IV (KMG-IV): sequencing the most valuable type-strain genomes for metagenomic binning, comparative biology and taxonomic classification.</title>
        <authorList>
            <person name="Goeker M."/>
        </authorList>
    </citation>
    <scope>NUCLEOTIDE SEQUENCE [LARGE SCALE GENOMIC DNA]</scope>
    <source>
        <strain evidence="1 2">DSM 25024</strain>
    </source>
</reference>
<dbReference type="OrthoDB" id="7220105at2"/>
<keyword evidence="2" id="KW-1185">Reference proteome</keyword>
<comment type="caution">
    <text evidence="1">The sequence shown here is derived from an EMBL/GenBank/DDBJ whole genome shotgun (WGS) entry which is preliminary data.</text>
</comment>
<name>A0A7W6BP18_9HYPH</name>
<proteinExistence type="predicted"/>
<organism evidence="1 2">
    <name type="scientific">Aureimonas phyllosphaerae</name>
    <dbReference type="NCBI Taxonomy" id="1166078"/>
    <lineage>
        <taxon>Bacteria</taxon>
        <taxon>Pseudomonadati</taxon>
        <taxon>Pseudomonadota</taxon>
        <taxon>Alphaproteobacteria</taxon>
        <taxon>Hyphomicrobiales</taxon>
        <taxon>Aurantimonadaceae</taxon>
        <taxon>Aureimonas</taxon>
    </lineage>
</organism>
<dbReference type="RefSeq" id="WP_090966017.1">
    <property type="nucleotide sequence ID" value="NZ_FOOA01000023.1"/>
</dbReference>